<keyword evidence="1" id="KW-0472">Membrane</keyword>
<dbReference type="SUPFAM" id="SSF48452">
    <property type="entry name" value="TPR-like"/>
    <property type="match status" value="1"/>
</dbReference>
<dbReference type="AlphaFoldDB" id="A0A7S0FY40"/>
<evidence type="ECO:0000313" key="2">
    <source>
        <dbReference type="EMBL" id="CAD8388120.1"/>
    </source>
</evidence>
<dbReference type="CDD" id="cd12212">
    <property type="entry name" value="Fis1"/>
    <property type="match status" value="1"/>
</dbReference>
<dbReference type="PANTHER" id="PTHR13247:SF0">
    <property type="entry name" value="MITOCHONDRIAL FISSION 1 PROTEIN"/>
    <property type="match status" value="1"/>
</dbReference>
<dbReference type="PANTHER" id="PTHR13247">
    <property type="entry name" value="TETRATRICOPEPTIDE REPEAT PROTEIN 11 TPR REPEAT PROTEIN 11"/>
    <property type="match status" value="1"/>
</dbReference>
<sequence length="146" mass="16754">MAATAIEWEPSMLEAEIEALRKRYEEQADSDQPSPRLQYEYACLLICSPKRAEIREGARLLDQLLEVGFNRPEVLHQLTLTYLKLGQYVRAKEHVDMWLCLQPRNGMARFLHSLVLDRASHDGLIGLFTLGFLGLGMALALLRSWR</sequence>
<dbReference type="InterPro" id="IPR028061">
    <property type="entry name" value="Fis1_TPR_C"/>
</dbReference>
<reference evidence="2" key="1">
    <citation type="submission" date="2021-01" db="EMBL/GenBank/DDBJ databases">
        <authorList>
            <person name="Corre E."/>
            <person name="Pelletier E."/>
            <person name="Niang G."/>
            <person name="Scheremetjew M."/>
            <person name="Finn R."/>
            <person name="Kale V."/>
            <person name="Holt S."/>
            <person name="Cochrane G."/>
            <person name="Meng A."/>
            <person name="Brown T."/>
            <person name="Cohen L."/>
        </authorList>
    </citation>
    <scope>NUCLEOTIDE SEQUENCE</scope>
    <source>
        <strain evidence="2">Pbaha01</strain>
    </source>
</reference>
<dbReference type="InterPro" id="IPR016543">
    <property type="entry name" value="Fis1"/>
</dbReference>
<gene>
    <name evidence="2" type="ORF">PBAH0796_LOCUS31808</name>
</gene>
<protein>
    <recommendedName>
        <fullName evidence="3">Mitochondrial fission 1 protein</fullName>
    </recommendedName>
</protein>
<name>A0A7S0FY40_9DINO</name>
<dbReference type="InterPro" id="IPR033745">
    <property type="entry name" value="Fis1_cytosol"/>
</dbReference>
<dbReference type="GO" id="GO:0005778">
    <property type="term" value="C:peroxisomal membrane"/>
    <property type="evidence" value="ECO:0007669"/>
    <property type="project" value="TreeGrafter"/>
</dbReference>
<dbReference type="Pfam" id="PF14853">
    <property type="entry name" value="Fis1_TPR_C"/>
    <property type="match status" value="1"/>
</dbReference>
<keyword evidence="1" id="KW-0812">Transmembrane</keyword>
<dbReference type="InterPro" id="IPR011990">
    <property type="entry name" value="TPR-like_helical_dom_sf"/>
</dbReference>
<organism evidence="2">
    <name type="scientific">Pyrodinium bahamense</name>
    <dbReference type="NCBI Taxonomy" id="73915"/>
    <lineage>
        <taxon>Eukaryota</taxon>
        <taxon>Sar</taxon>
        <taxon>Alveolata</taxon>
        <taxon>Dinophyceae</taxon>
        <taxon>Gonyaulacales</taxon>
        <taxon>Pyrocystaceae</taxon>
        <taxon>Pyrodinium</taxon>
    </lineage>
</organism>
<dbReference type="Gene3D" id="1.25.40.10">
    <property type="entry name" value="Tetratricopeptide repeat domain"/>
    <property type="match status" value="1"/>
</dbReference>
<feature type="transmembrane region" description="Helical" evidence="1">
    <location>
        <begin position="123"/>
        <end position="142"/>
    </location>
</feature>
<dbReference type="GO" id="GO:0000422">
    <property type="term" value="P:autophagy of mitochondrion"/>
    <property type="evidence" value="ECO:0007669"/>
    <property type="project" value="TreeGrafter"/>
</dbReference>
<dbReference type="GO" id="GO:0005741">
    <property type="term" value="C:mitochondrial outer membrane"/>
    <property type="evidence" value="ECO:0007669"/>
    <property type="project" value="TreeGrafter"/>
</dbReference>
<dbReference type="GO" id="GO:0016559">
    <property type="term" value="P:peroxisome fission"/>
    <property type="evidence" value="ECO:0007669"/>
    <property type="project" value="TreeGrafter"/>
</dbReference>
<evidence type="ECO:0008006" key="3">
    <source>
        <dbReference type="Google" id="ProtNLM"/>
    </source>
</evidence>
<keyword evidence="1" id="KW-1133">Transmembrane helix</keyword>
<accession>A0A7S0FY40</accession>
<dbReference type="GO" id="GO:0000266">
    <property type="term" value="P:mitochondrial fission"/>
    <property type="evidence" value="ECO:0007669"/>
    <property type="project" value="InterPro"/>
</dbReference>
<evidence type="ECO:0000256" key="1">
    <source>
        <dbReference type="SAM" id="Phobius"/>
    </source>
</evidence>
<proteinExistence type="predicted"/>
<dbReference type="EMBL" id="HBEG01052292">
    <property type="protein sequence ID" value="CAD8388120.1"/>
    <property type="molecule type" value="Transcribed_RNA"/>
</dbReference>